<sequence>MSVNILIIEKTGRIKELELKKFDEEELYKKAGFKSADGFDLHTEWGAEIEGKKYSVSLYGKTNGRAGQENKYELPPPMDNTLFFGACVLVNKIDGKVESISKSEWNTVYEFLYGGFEDIGDEDSDLSTDDEADDVGRTKEGYVKDGFIVDDEDYSNDDISEEEIIKKPKPKAIKSVKAEKTAAKITEPKKKGKAKTVFENILREVENDNYLDCSEELCEEKYI</sequence>
<accession>A0A6C0HBA9</accession>
<evidence type="ECO:0000313" key="1">
    <source>
        <dbReference type="EMBL" id="QHT77902.1"/>
    </source>
</evidence>
<protein>
    <submittedName>
        <fullName evidence="1">Uncharacterized protein</fullName>
    </submittedName>
</protein>
<proteinExistence type="predicted"/>
<dbReference type="EMBL" id="MN739922">
    <property type="protein sequence ID" value="QHT77902.1"/>
    <property type="molecule type" value="Genomic_DNA"/>
</dbReference>
<name>A0A6C0HBA9_9ZZZZ</name>
<reference evidence="1" key="1">
    <citation type="journal article" date="2020" name="Nature">
        <title>Giant virus diversity and host interactions through global metagenomics.</title>
        <authorList>
            <person name="Schulz F."/>
            <person name="Roux S."/>
            <person name="Paez-Espino D."/>
            <person name="Jungbluth S."/>
            <person name="Walsh D.A."/>
            <person name="Denef V.J."/>
            <person name="McMahon K.D."/>
            <person name="Konstantinidis K.T."/>
            <person name="Eloe-Fadrosh E.A."/>
            <person name="Kyrpides N.C."/>
            <person name="Woyke T."/>
        </authorList>
    </citation>
    <scope>NUCLEOTIDE SEQUENCE</scope>
    <source>
        <strain evidence="1">GVMAG-M-3300023179-90</strain>
    </source>
</reference>
<dbReference type="AlphaFoldDB" id="A0A6C0HBA9"/>
<organism evidence="1">
    <name type="scientific">viral metagenome</name>
    <dbReference type="NCBI Taxonomy" id="1070528"/>
    <lineage>
        <taxon>unclassified sequences</taxon>
        <taxon>metagenomes</taxon>
        <taxon>organismal metagenomes</taxon>
    </lineage>
</organism>